<dbReference type="EMBL" id="RCHU02000018">
    <property type="protein sequence ID" value="KAL3566023.1"/>
    <property type="molecule type" value="Genomic_DNA"/>
</dbReference>
<organism evidence="1 2">
    <name type="scientific">Populus alba</name>
    <name type="common">White poplar</name>
    <dbReference type="NCBI Taxonomy" id="43335"/>
    <lineage>
        <taxon>Eukaryota</taxon>
        <taxon>Viridiplantae</taxon>
        <taxon>Streptophyta</taxon>
        <taxon>Embryophyta</taxon>
        <taxon>Tracheophyta</taxon>
        <taxon>Spermatophyta</taxon>
        <taxon>Magnoliopsida</taxon>
        <taxon>eudicotyledons</taxon>
        <taxon>Gunneridae</taxon>
        <taxon>Pentapetalae</taxon>
        <taxon>rosids</taxon>
        <taxon>fabids</taxon>
        <taxon>Malpighiales</taxon>
        <taxon>Salicaceae</taxon>
        <taxon>Saliceae</taxon>
        <taxon>Populus</taxon>
    </lineage>
</organism>
<gene>
    <name evidence="1" type="ORF">D5086_031438</name>
</gene>
<evidence type="ECO:0000313" key="2">
    <source>
        <dbReference type="Proteomes" id="UP000309997"/>
    </source>
</evidence>
<reference evidence="1 2" key="1">
    <citation type="journal article" date="2024" name="Plant Biotechnol. J.">
        <title>Genome and CRISPR/Cas9 system of a widespread forest tree (Populus alba) in the world.</title>
        <authorList>
            <person name="Liu Y.J."/>
            <person name="Jiang P.F."/>
            <person name="Han X.M."/>
            <person name="Li X.Y."/>
            <person name="Wang H.M."/>
            <person name="Wang Y.J."/>
            <person name="Wang X.X."/>
            <person name="Zeng Q.Y."/>
        </authorList>
    </citation>
    <scope>NUCLEOTIDE SEQUENCE [LARGE SCALE GENOMIC DNA]</scope>
    <source>
        <strain evidence="2">cv. PAL-ZL1</strain>
    </source>
</reference>
<protein>
    <submittedName>
        <fullName evidence="1">Uncharacterized protein</fullName>
    </submittedName>
</protein>
<evidence type="ECO:0000313" key="1">
    <source>
        <dbReference type="EMBL" id="KAL3566023.1"/>
    </source>
</evidence>
<accession>A0ACC4AIK5</accession>
<name>A0ACC4AIK5_POPAL</name>
<keyword evidence="2" id="KW-1185">Reference proteome</keyword>
<proteinExistence type="predicted"/>
<comment type="caution">
    <text evidence="1">The sequence shown here is derived from an EMBL/GenBank/DDBJ whole genome shotgun (WGS) entry which is preliminary data.</text>
</comment>
<sequence>MAMIAVQVVLEKLASFVAEETRFLGGVRGGIVELQDDLYSMKSFLQDAEERSESDQGLRAWVKQVRDVAYDAEDILEEFMLRFAPSPGSGFTHYLRNSCRSIRKLSARHRLAVQLQSIKARLRNYRHSFQSSLFFPDTHGMRVPSGIGRLTSLQKLGSVEVNEDYELVRELGKLTSLRRLGILKLREEQGMDLCYTLDRLKHLTALYLVSLNNTESLQFDSLSSPPKYLQRLYLKCSLPALPGWIASLQYISKLVLQYSNLKSDPLKALQKLPSLVVLELRQAYAGEELCCDPSGFSKLKKLGLHELERLRSIRIAKGSMPGLERLDITACTVLETVPDGIENLKNIEDLVLWYMPSTFIKTIERYRGEDFWRVQHITTITRIYKGWGRWVSETLLAGIKNKTSTGPRRSLNLALVRVCIDLGVMPRNRMVEAGGQGDEVDMVRVFFTSSVRDLATNRVIKSPSVEANRYRPVAAQQGS</sequence>
<dbReference type="Proteomes" id="UP000309997">
    <property type="component" value="Unassembled WGS sequence"/>
</dbReference>